<keyword evidence="5" id="KW-1185">Reference proteome</keyword>
<sequence length="249" mass="28727">MLFLAQILCNAPHEQNYMRKAQHPRIMKTLIDTQLSIIVVFTNSDTDEASLDLVDKMAPLGIKMQGVTPFVHIDCAKNHSVKYCTEQKIKRFPTVKMINQDFKYSRPEKWDGDASEYTQEDFLLWIYECRRQIFDMSPKAEALIPVMNEPKVPKPILFYLAKGPQPPISMQRFCIATHGQFKHVLQPGFNEENFADLDGEEIQKLVKPNVDQLVLKTKDGKLHLYKGGDKFEELATWINQLAQEGKLEL</sequence>
<proteinExistence type="predicted"/>
<protein>
    <submittedName>
        <fullName evidence="1">Thioredoxin domain-containing protein</fullName>
    </submittedName>
    <submittedName>
        <fullName evidence="3">Thioredoxin_domain-containing protein</fullName>
    </submittedName>
</protein>
<accession>A0AA86PCC6</accession>
<dbReference type="Proteomes" id="UP001642409">
    <property type="component" value="Unassembled WGS sequence"/>
</dbReference>
<evidence type="ECO:0000313" key="2">
    <source>
        <dbReference type="EMBL" id="CAI9968378.1"/>
    </source>
</evidence>
<dbReference type="SUPFAM" id="SSF52833">
    <property type="entry name" value="Thioredoxin-like"/>
    <property type="match status" value="1"/>
</dbReference>
<dbReference type="InterPro" id="IPR036249">
    <property type="entry name" value="Thioredoxin-like_sf"/>
</dbReference>
<evidence type="ECO:0000313" key="1">
    <source>
        <dbReference type="EMBL" id="CAI9935948.1"/>
    </source>
</evidence>
<reference evidence="1" key="1">
    <citation type="submission" date="2023-06" db="EMBL/GenBank/DDBJ databases">
        <authorList>
            <person name="Kurt Z."/>
        </authorList>
    </citation>
    <scope>NUCLEOTIDE SEQUENCE</scope>
</reference>
<evidence type="ECO:0000313" key="4">
    <source>
        <dbReference type="EMBL" id="CAL6042049.1"/>
    </source>
</evidence>
<dbReference type="EMBL" id="CAXDID020000152">
    <property type="protein sequence ID" value="CAL6042049.1"/>
    <property type="molecule type" value="Genomic_DNA"/>
</dbReference>
<dbReference type="EMBL" id="CAXDID020000132">
    <property type="protein sequence ID" value="CAL6035914.1"/>
    <property type="molecule type" value="Genomic_DNA"/>
</dbReference>
<dbReference type="EMBL" id="CATOUU010000627">
    <property type="protein sequence ID" value="CAI9935948.1"/>
    <property type="molecule type" value="Genomic_DNA"/>
</dbReference>
<evidence type="ECO:0000313" key="5">
    <source>
        <dbReference type="Proteomes" id="UP001642409"/>
    </source>
</evidence>
<gene>
    <name evidence="1" type="ORF">HINF_LOCUS23593</name>
    <name evidence="3" type="ORF">HINF_LOCUS36160</name>
    <name evidence="4" type="ORF">HINF_LOCUS39407</name>
    <name evidence="2" type="ORF">HINF_LOCUS56023</name>
</gene>
<evidence type="ECO:0000313" key="3">
    <source>
        <dbReference type="EMBL" id="CAL6035914.1"/>
    </source>
</evidence>
<dbReference type="AlphaFoldDB" id="A0AA86PCC6"/>
<comment type="caution">
    <text evidence="1">The sequence shown here is derived from an EMBL/GenBank/DDBJ whole genome shotgun (WGS) entry which is preliminary data.</text>
</comment>
<name>A0AA86PCC6_9EUKA</name>
<reference evidence="3 5" key="2">
    <citation type="submission" date="2024-07" db="EMBL/GenBank/DDBJ databases">
        <authorList>
            <person name="Akdeniz Z."/>
        </authorList>
    </citation>
    <scope>NUCLEOTIDE SEQUENCE [LARGE SCALE GENOMIC DNA]</scope>
</reference>
<dbReference type="EMBL" id="CATOUU010001035">
    <property type="protein sequence ID" value="CAI9968378.1"/>
    <property type="molecule type" value="Genomic_DNA"/>
</dbReference>
<organism evidence="1">
    <name type="scientific">Hexamita inflata</name>
    <dbReference type="NCBI Taxonomy" id="28002"/>
    <lineage>
        <taxon>Eukaryota</taxon>
        <taxon>Metamonada</taxon>
        <taxon>Diplomonadida</taxon>
        <taxon>Hexamitidae</taxon>
        <taxon>Hexamitinae</taxon>
        <taxon>Hexamita</taxon>
    </lineage>
</organism>